<evidence type="ECO:0000313" key="8">
    <source>
        <dbReference type="EMBL" id="ALA15333.1"/>
    </source>
</evidence>
<keyword evidence="7" id="KW-0325">Glycoprotein</keyword>
<keyword evidence="2" id="KW-1003">Cell membrane</keyword>
<protein>
    <submittedName>
        <fullName evidence="8">Ionotropic receptor 29</fullName>
    </submittedName>
</protein>
<evidence type="ECO:0000256" key="7">
    <source>
        <dbReference type="ARBA" id="ARBA00023180"/>
    </source>
</evidence>
<dbReference type="SUPFAM" id="SSF53850">
    <property type="entry name" value="Periplasmic binding protein-like II"/>
    <property type="match status" value="1"/>
</dbReference>
<proteinExistence type="evidence at transcript level"/>
<evidence type="ECO:0000256" key="4">
    <source>
        <dbReference type="ARBA" id="ARBA00022989"/>
    </source>
</evidence>
<dbReference type="Gene3D" id="1.10.287.70">
    <property type="match status" value="1"/>
</dbReference>
<keyword evidence="5" id="KW-0472">Membrane</keyword>
<keyword evidence="3" id="KW-0812">Transmembrane</keyword>
<organism evidence="8">
    <name type="scientific">Locusta migratoria</name>
    <name type="common">Migratory locust</name>
    <dbReference type="NCBI Taxonomy" id="7004"/>
    <lineage>
        <taxon>Eukaryota</taxon>
        <taxon>Metazoa</taxon>
        <taxon>Ecdysozoa</taxon>
        <taxon>Arthropoda</taxon>
        <taxon>Hexapoda</taxon>
        <taxon>Insecta</taxon>
        <taxon>Pterygota</taxon>
        <taxon>Neoptera</taxon>
        <taxon>Polyneoptera</taxon>
        <taxon>Orthoptera</taxon>
        <taxon>Caelifera</taxon>
        <taxon>Acrididea</taxon>
        <taxon>Acridomorpha</taxon>
        <taxon>Acridoidea</taxon>
        <taxon>Acrididae</taxon>
        <taxon>Oedipodinae</taxon>
        <taxon>Locusta</taxon>
    </lineage>
</organism>
<evidence type="ECO:0000256" key="5">
    <source>
        <dbReference type="ARBA" id="ARBA00023136"/>
    </source>
</evidence>
<reference evidence="8" key="2">
    <citation type="submission" date="2015-07" db="EMBL/GenBank/DDBJ databases">
        <authorList>
            <person name="Noorani M."/>
        </authorList>
    </citation>
    <scope>NUCLEOTIDE SEQUENCE</scope>
</reference>
<dbReference type="Gene3D" id="3.40.190.10">
    <property type="entry name" value="Periplasmic binding protein-like II"/>
    <property type="match status" value="1"/>
</dbReference>
<dbReference type="InterPro" id="IPR052192">
    <property type="entry name" value="Insect_Ionotropic_Sensory_Rcpt"/>
</dbReference>
<evidence type="ECO:0000256" key="3">
    <source>
        <dbReference type="ARBA" id="ARBA00022692"/>
    </source>
</evidence>
<accession>A0A0K2D6E8</accession>
<evidence type="ECO:0000256" key="6">
    <source>
        <dbReference type="ARBA" id="ARBA00023170"/>
    </source>
</evidence>
<evidence type="ECO:0000256" key="2">
    <source>
        <dbReference type="ARBA" id="ARBA00022475"/>
    </source>
</evidence>
<sequence length="408" mass="45870">LLKDLQGLALGAALPIVDTPLDNLGERLKNVNDRQLDTMARFGWGLSTTLAELLNFSIILYRVRNFGSLINDHEMDGAVALIHNGTVEFGAAGFIMTTRRMDFMDYTGPGRLWAPEIMFRHPKSASVLTTIFKPYTAELWVSSGALFVLILVVSRLFCWVEHKVTATVDEIDNSWNSTFLLVSSAIGQQGVSRSSEWLSWRMLLFVSFLCTNLLDTHYAAGIVSSLLMPPPRTINNKKDLADSTLGFGLENVSYTYQFFVKSDDPVDRALCSRKLYQAGGRANFFPAEVGVLKMAREPFAFHAEDVRVGPLIDRFFSDDDKCALVFIPLLTPVATYTAVRRNSPVKELFNFGLRMMWERGHVNYLRKAWYFTRVRCLSETEYASVDLVPMSPAFMLLGCAFLLSGFLL</sequence>
<keyword evidence="6 8" id="KW-0675">Receptor</keyword>
<evidence type="ECO:0000256" key="1">
    <source>
        <dbReference type="ARBA" id="ARBA00004651"/>
    </source>
</evidence>
<name>A0A0K2D6E8_LOCMI</name>
<dbReference type="EMBL" id="KT279132">
    <property type="protein sequence ID" value="ALA15333.1"/>
    <property type="molecule type" value="mRNA"/>
</dbReference>
<dbReference type="PANTHER" id="PTHR42643:SF33">
    <property type="entry name" value="GLUTAMATE RECEPTOR 2-LIKE PROTEIN"/>
    <property type="match status" value="1"/>
</dbReference>
<gene>
    <name evidence="8" type="primary">IR29</name>
</gene>
<feature type="non-terminal residue" evidence="8">
    <location>
        <position position="1"/>
    </location>
</feature>
<comment type="subcellular location">
    <subcellularLocation>
        <location evidence="1">Cell membrane</location>
        <topology evidence="1">Multi-pass membrane protein</topology>
    </subcellularLocation>
</comment>
<keyword evidence="4" id="KW-1133">Transmembrane helix</keyword>
<dbReference type="PANTHER" id="PTHR42643">
    <property type="entry name" value="IONOTROPIC RECEPTOR 20A-RELATED"/>
    <property type="match status" value="1"/>
</dbReference>
<feature type="non-terminal residue" evidence="8">
    <location>
        <position position="408"/>
    </location>
</feature>
<dbReference type="GO" id="GO:0005886">
    <property type="term" value="C:plasma membrane"/>
    <property type="evidence" value="ECO:0007669"/>
    <property type="project" value="UniProtKB-SubCell"/>
</dbReference>
<dbReference type="AlphaFoldDB" id="A0A0K2D6E8"/>
<reference evidence="8" key="1">
    <citation type="journal article" date="2015" name="Cell. Mol. Life Sci.">
        <title>Identification and functional analysis of olfactory receptor family reveal unusual characteristics of the olfactory system in the migratory locust.</title>
        <authorList>
            <person name="Wang Z."/>
            <person name="Yang P."/>
            <person name="Chen D."/>
            <person name="Jiang F."/>
            <person name="Li Y."/>
            <person name="Wang X."/>
            <person name="Kang L."/>
        </authorList>
    </citation>
    <scope>NUCLEOTIDE SEQUENCE</scope>
</reference>